<gene>
    <name evidence="1" type="ORF">X975_02451</name>
</gene>
<dbReference type="InterPro" id="IPR036034">
    <property type="entry name" value="PDZ_sf"/>
</dbReference>
<evidence type="ECO:0000313" key="2">
    <source>
        <dbReference type="Proteomes" id="UP000054359"/>
    </source>
</evidence>
<keyword evidence="2" id="KW-1185">Reference proteome</keyword>
<dbReference type="SUPFAM" id="SSF50156">
    <property type="entry name" value="PDZ domain-like"/>
    <property type="match status" value="1"/>
</dbReference>
<organism evidence="1 2">
    <name type="scientific">Stegodyphus mimosarum</name>
    <name type="common">African social velvet spider</name>
    <dbReference type="NCBI Taxonomy" id="407821"/>
    <lineage>
        <taxon>Eukaryota</taxon>
        <taxon>Metazoa</taxon>
        <taxon>Ecdysozoa</taxon>
        <taxon>Arthropoda</taxon>
        <taxon>Chelicerata</taxon>
        <taxon>Arachnida</taxon>
        <taxon>Araneae</taxon>
        <taxon>Araneomorphae</taxon>
        <taxon>Entelegynae</taxon>
        <taxon>Eresoidea</taxon>
        <taxon>Eresidae</taxon>
        <taxon>Stegodyphus</taxon>
    </lineage>
</organism>
<protein>
    <recommendedName>
        <fullName evidence="3">PDZ domain-containing protein</fullName>
    </recommendedName>
</protein>
<dbReference type="AlphaFoldDB" id="A0A087UU08"/>
<dbReference type="OrthoDB" id="44841at2759"/>
<reference evidence="1 2" key="1">
    <citation type="submission" date="2013-11" db="EMBL/GenBank/DDBJ databases">
        <title>Genome sequencing of Stegodyphus mimosarum.</title>
        <authorList>
            <person name="Bechsgaard J."/>
        </authorList>
    </citation>
    <scope>NUCLEOTIDE SEQUENCE [LARGE SCALE GENOMIC DNA]</scope>
</reference>
<dbReference type="EMBL" id="KK121610">
    <property type="protein sequence ID" value="KFM80847.1"/>
    <property type="molecule type" value="Genomic_DNA"/>
</dbReference>
<accession>A0A087UU08</accession>
<feature type="non-terminal residue" evidence="1">
    <location>
        <position position="44"/>
    </location>
</feature>
<proteinExistence type="predicted"/>
<dbReference type="Gene3D" id="2.30.42.10">
    <property type="match status" value="1"/>
</dbReference>
<evidence type="ECO:0008006" key="3">
    <source>
        <dbReference type="Google" id="ProtNLM"/>
    </source>
</evidence>
<dbReference type="Proteomes" id="UP000054359">
    <property type="component" value="Unassembled WGS sequence"/>
</dbReference>
<evidence type="ECO:0000313" key="1">
    <source>
        <dbReference type="EMBL" id="KFM80847.1"/>
    </source>
</evidence>
<name>A0A087UU08_STEMI</name>
<sequence length="44" mass="5102">MVNGYMMDGLSQMDVQNIIKETGTHLTLEVEREPVRTDVERTYT</sequence>